<keyword evidence="3" id="KW-1185">Reference proteome</keyword>
<reference evidence="2" key="1">
    <citation type="submission" date="2023-01" db="EMBL/GenBank/DDBJ databases">
        <title>Biogeochemical cycle of methane in antarctic sediments.</title>
        <authorList>
            <person name="Roldan D.M."/>
            <person name="Menes R.J."/>
        </authorList>
    </citation>
    <scope>NUCLEOTIDE SEQUENCE [LARGE SCALE GENOMIC DNA]</scope>
    <source>
        <strain evidence="2">K-2018 MAG008</strain>
    </source>
</reference>
<dbReference type="EMBL" id="JAQSDF010000009">
    <property type="protein sequence ID" value="MDI1230482.1"/>
    <property type="molecule type" value="Genomic_DNA"/>
</dbReference>
<feature type="region of interest" description="Disordered" evidence="1">
    <location>
        <begin position="53"/>
        <end position="74"/>
    </location>
</feature>
<evidence type="ECO:0000313" key="3">
    <source>
        <dbReference type="Proteomes" id="UP001160519"/>
    </source>
</evidence>
<protein>
    <submittedName>
        <fullName evidence="2">Uncharacterized protein</fullName>
    </submittedName>
</protein>
<accession>A0AA43TKW3</accession>
<organism evidence="2 3">
    <name type="scientific">Candidatus Methylobacter titanis</name>
    <dbReference type="NCBI Taxonomy" id="3053457"/>
    <lineage>
        <taxon>Bacteria</taxon>
        <taxon>Pseudomonadati</taxon>
        <taxon>Pseudomonadota</taxon>
        <taxon>Gammaproteobacteria</taxon>
        <taxon>Methylococcales</taxon>
        <taxon>Methylococcaceae</taxon>
        <taxon>Methylobacter</taxon>
    </lineage>
</organism>
<proteinExistence type="predicted"/>
<name>A0AA43TKW3_9GAMM</name>
<comment type="caution">
    <text evidence="2">The sequence shown here is derived from an EMBL/GenBank/DDBJ whole genome shotgun (WGS) entry which is preliminary data.</text>
</comment>
<dbReference type="Proteomes" id="UP001160519">
    <property type="component" value="Unassembled WGS sequence"/>
</dbReference>
<evidence type="ECO:0000313" key="2">
    <source>
        <dbReference type="EMBL" id="MDI1230482.1"/>
    </source>
</evidence>
<evidence type="ECO:0000256" key="1">
    <source>
        <dbReference type="SAM" id="MobiDB-lite"/>
    </source>
</evidence>
<sequence>MNMKNYRLFLLGFVAASFVLLTGFQQPGINKAVLTEKQAASVNVKKVELNSKESSVKSKHKKVTNTSSVPSANDAAELQKTLDLTIPFKVKASEDVWLKSEQNKMPQRESANLFATASQKKPGSLGLEGRMLMSQEPEMDKQKSLDGAGIVINLKR</sequence>
<dbReference type="AlphaFoldDB" id="A0AA43TKW3"/>
<gene>
    <name evidence="2" type="ORF">PSU93_04955</name>
</gene>